<proteinExistence type="inferred from homology"/>
<keyword evidence="5 8" id="KW-0812">Transmembrane</keyword>
<dbReference type="GO" id="GO:0005886">
    <property type="term" value="C:plasma membrane"/>
    <property type="evidence" value="ECO:0007669"/>
    <property type="project" value="UniProtKB-SubCell"/>
</dbReference>
<comment type="similarity">
    <text evidence="2">Belongs to the autoinducer-2 exporter (AI-2E) (TC 2.A.86) family.</text>
</comment>
<feature type="transmembrane region" description="Helical" evidence="8">
    <location>
        <begin position="265"/>
        <end position="288"/>
    </location>
</feature>
<keyword evidence="7 8" id="KW-0472">Membrane</keyword>
<dbReference type="InterPro" id="IPR002549">
    <property type="entry name" value="AI-2E-like"/>
</dbReference>
<protein>
    <submittedName>
        <fullName evidence="9">Predicted PurR-regulated permease PerM</fullName>
    </submittedName>
</protein>
<feature type="transmembrane region" description="Helical" evidence="8">
    <location>
        <begin position="153"/>
        <end position="175"/>
    </location>
</feature>
<dbReference type="GO" id="GO:0055085">
    <property type="term" value="P:transmembrane transport"/>
    <property type="evidence" value="ECO:0007669"/>
    <property type="project" value="TreeGrafter"/>
</dbReference>
<dbReference type="Pfam" id="PF01594">
    <property type="entry name" value="AI-2E_transport"/>
    <property type="match status" value="1"/>
</dbReference>
<feature type="transmembrane region" description="Helical" evidence="8">
    <location>
        <begin position="239"/>
        <end position="258"/>
    </location>
</feature>
<feature type="transmembrane region" description="Helical" evidence="8">
    <location>
        <begin position="72"/>
        <end position="92"/>
    </location>
</feature>
<evidence type="ECO:0000256" key="5">
    <source>
        <dbReference type="ARBA" id="ARBA00022692"/>
    </source>
</evidence>
<sequence>MRVLNDKITKTLVQILITITIIMLFMKIQPIIHPILEIIGIIIIPIIIGGFFYYALRPLKKLLLRFIKKDGIASLITILIVLIIIMVITISGGEVIKDQFEDAFIKNQDKLLNYKEYLNGKLHEVLPDLNILEKINNNIKTLVTSIASNATGIFSGVGDFTTQLVLIPFMLFYLLKDDKYFKEKIFLKVPGKYKPEIKDMFKKSDDVLSTYINGQLLVAAIIGSLMFIGYLIIGMPNALLMGSFSLITAVIPILGAFLGILPAILVALTIDFGLVIKIAITAIIVQQLEGNIITPKIMGNKLNLHPLAVIIIIIVSMKLLGLLGAFIGIPLFLVLVIIFKTLFNLIKKRGEK</sequence>
<name>A0A1W1UVC8_DESTI</name>
<evidence type="ECO:0000256" key="3">
    <source>
        <dbReference type="ARBA" id="ARBA00022448"/>
    </source>
</evidence>
<evidence type="ECO:0000313" key="9">
    <source>
        <dbReference type="EMBL" id="SMB85118.1"/>
    </source>
</evidence>
<keyword evidence="10" id="KW-1185">Reference proteome</keyword>
<feature type="transmembrane region" description="Helical" evidence="8">
    <location>
        <begin position="38"/>
        <end position="56"/>
    </location>
</feature>
<evidence type="ECO:0000256" key="4">
    <source>
        <dbReference type="ARBA" id="ARBA00022475"/>
    </source>
</evidence>
<organism evidence="9 10">
    <name type="scientific">Desulfonispora thiosulfatigenes DSM 11270</name>
    <dbReference type="NCBI Taxonomy" id="656914"/>
    <lineage>
        <taxon>Bacteria</taxon>
        <taxon>Bacillati</taxon>
        <taxon>Bacillota</taxon>
        <taxon>Clostridia</taxon>
        <taxon>Eubacteriales</taxon>
        <taxon>Peptococcaceae</taxon>
        <taxon>Desulfonispora</taxon>
    </lineage>
</organism>
<dbReference type="Proteomes" id="UP000192731">
    <property type="component" value="Unassembled WGS sequence"/>
</dbReference>
<evidence type="ECO:0000256" key="8">
    <source>
        <dbReference type="SAM" id="Phobius"/>
    </source>
</evidence>
<keyword evidence="4" id="KW-1003">Cell membrane</keyword>
<gene>
    <name evidence="9" type="ORF">SAMN00017405_1608</name>
</gene>
<dbReference type="EMBL" id="FWWT01000012">
    <property type="protein sequence ID" value="SMB85118.1"/>
    <property type="molecule type" value="Genomic_DNA"/>
</dbReference>
<dbReference type="PANTHER" id="PTHR21716">
    <property type="entry name" value="TRANSMEMBRANE PROTEIN"/>
    <property type="match status" value="1"/>
</dbReference>
<feature type="transmembrane region" description="Helical" evidence="8">
    <location>
        <begin position="210"/>
        <end position="233"/>
    </location>
</feature>
<evidence type="ECO:0000313" key="10">
    <source>
        <dbReference type="Proteomes" id="UP000192731"/>
    </source>
</evidence>
<comment type="subcellular location">
    <subcellularLocation>
        <location evidence="1">Cell membrane</location>
        <topology evidence="1">Multi-pass membrane protein</topology>
    </subcellularLocation>
</comment>
<feature type="transmembrane region" description="Helical" evidence="8">
    <location>
        <begin position="12"/>
        <end position="32"/>
    </location>
</feature>
<evidence type="ECO:0000256" key="6">
    <source>
        <dbReference type="ARBA" id="ARBA00022989"/>
    </source>
</evidence>
<keyword evidence="3" id="KW-0813">Transport</keyword>
<dbReference type="STRING" id="656914.SAMN00017405_1608"/>
<evidence type="ECO:0000256" key="1">
    <source>
        <dbReference type="ARBA" id="ARBA00004651"/>
    </source>
</evidence>
<dbReference type="AlphaFoldDB" id="A0A1W1UVC8"/>
<feature type="transmembrane region" description="Helical" evidence="8">
    <location>
        <begin position="308"/>
        <end position="339"/>
    </location>
</feature>
<keyword evidence="6 8" id="KW-1133">Transmembrane helix</keyword>
<reference evidence="9 10" key="1">
    <citation type="submission" date="2017-04" db="EMBL/GenBank/DDBJ databases">
        <authorList>
            <person name="Afonso C.L."/>
            <person name="Miller P.J."/>
            <person name="Scott M.A."/>
            <person name="Spackman E."/>
            <person name="Goraichik I."/>
            <person name="Dimitrov K.M."/>
            <person name="Suarez D.L."/>
            <person name="Swayne D.E."/>
        </authorList>
    </citation>
    <scope>NUCLEOTIDE SEQUENCE [LARGE SCALE GENOMIC DNA]</scope>
    <source>
        <strain evidence="9 10">DSM 11270</strain>
    </source>
</reference>
<dbReference type="PANTHER" id="PTHR21716:SF53">
    <property type="entry name" value="PERMEASE PERM-RELATED"/>
    <property type="match status" value="1"/>
</dbReference>
<evidence type="ECO:0000256" key="2">
    <source>
        <dbReference type="ARBA" id="ARBA00009773"/>
    </source>
</evidence>
<accession>A0A1W1UVC8</accession>
<evidence type="ECO:0000256" key="7">
    <source>
        <dbReference type="ARBA" id="ARBA00023136"/>
    </source>
</evidence>